<organism evidence="7 8">
    <name type="scientific">Gordonia lacunae</name>
    <dbReference type="NCBI Taxonomy" id="417102"/>
    <lineage>
        <taxon>Bacteria</taxon>
        <taxon>Bacillati</taxon>
        <taxon>Actinomycetota</taxon>
        <taxon>Actinomycetes</taxon>
        <taxon>Mycobacteriales</taxon>
        <taxon>Gordoniaceae</taxon>
        <taxon>Gordonia</taxon>
    </lineage>
</organism>
<dbReference type="GO" id="GO:0003700">
    <property type="term" value="F:DNA-binding transcription factor activity"/>
    <property type="evidence" value="ECO:0007669"/>
    <property type="project" value="TreeGrafter"/>
</dbReference>
<dbReference type="Pfam" id="PF00440">
    <property type="entry name" value="TetR_N"/>
    <property type="match status" value="1"/>
</dbReference>
<dbReference type="Gene3D" id="1.10.357.10">
    <property type="entry name" value="Tetracycline Repressor, domain 2"/>
    <property type="match status" value="1"/>
</dbReference>
<dbReference type="GO" id="GO:0000976">
    <property type="term" value="F:transcription cis-regulatory region binding"/>
    <property type="evidence" value="ECO:0007669"/>
    <property type="project" value="TreeGrafter"/>
</dbReference>
<feature type="compositionally biased region" description="Polar residues" evidence="5">
    <location>
        <begin position="42"/>
        <end position="57"/>
    </location>
</feature>
<keyword evidence="3" id="KW-0804">Transcription</keyword>
<evidence type="ECO:0000259" key="6">
    <source>
        <dbReference type="PROSITE" id="PS50977"/>
    </source>
</evidence>
<comment type="caution">
    <text evidence="7">The sequence shown here is derived from an EMBL/GenBank/DDBJ whole genome shotgun (WGS) entry which is preliminary data.</text>
</comment>
<keyword evidence="2 4" id="KW-0238">DNA-binding</keyword>
<dbReference type="AlphaFoldDB" id="A0A243QB38"/>
<sequence length="249" mass="27380">MVGAGSVPASRRLRTGSRRVRDRVVGMVTEDRLSQPLVPSAPRNQDISVTSPASPTRNTERTRRAILQAAGELLAERGLSPSLSEIAAAAGVSKGGLLHHFPTRDNLFLEVVVDSLERFRAEVLRFVDLSENRPGKGLRAYVRALCGGSREAMRIFASEFCGPVESIPGVAQALSDDSRRWREFFSQDGLHPDRILVVQHAVEGFAGAAYYDDAYSDDTVDHARAVFLDLIDVDSWRPDDDSAARQHLR</sequence>
<dbReference type="PANTHER" id="PTHR30055:SF234">
    <property type="entry name" value="HTH-TYPE TRANSCRIPTIONAL REGULATOR BETI"/>
    <property type="match status" value="1"/>
</dbReference>
<dbReference type="InterPro" id="IPR009057">
    <property type="entry name" value="Homeodomain-like_sf"/>
</dbReference>
<keyword evidence="8" id="KW-1185">Reference proteome</keyword>
<evidence type="ECO:0000256" key="5">
    <source>
        <dbReference type="SAM" id="MobiDB-lite"/>
    </source>
</evidence>
<evidence type="ECO:0000256" key="3">
    <source>
        <dbReference type="ARBA" id="ARBA00023163"/>
    </source>
</evidence>
<dbReference type="EMBL" id="NGFO01000010">
    <property type="protein sequence ID" value="OUC78855.1"/>
    <property type="molecule type" value="Genomic_DNA"/>
</dbReference>
<dbReference type="PRINTS" id="PR00455">
    <property type="entry name" value="HTHTETR"/>
</dbReference>
<evidence type="ECO:0000313" key="7">
    <source>
        <dbReference type="EMBL" id="OUC78855.1"/>
    </source>
</evidence>
<evidence type="ECO:0000256" key="2">
    <source>
        <dbReference type="ARBA" id="ARBA00023125"/>
    </source>
</evidence>
<dbReference type="PROSITE" id="PS50977">
    <property type="entry name" value="HTH_TETR_2"/>
    <property type="match status" value="1"/>
</dbReference>
<evidence type="ECO:0000256" key="1">
    <source>
        <dbReference type="ARBA" id="ARBA00023015"/>
    </source>
</evidence>
<dbReference type="Proteomes" id="UP000194632">
    <property type="component" value="Unassembled WGS sequence"/>
</dbReference>
<name>A0A243QB38_9ACTN</name>
<protein>
    <recommendedName>
        <fullName evidence="6">HTH tetR-type domain-containing protein</fullName>
    </recommendedName>
</protein>
<dbReference type="InterPro" id="IPR050109">
    <property type="entry name" value="HTH-type_TetR-like_transc_reg"/>
</dbReference>
<gene>
    <name evidence="7" type="ORF">CA982_10715</name>
</gene>
<feature type="DNA-binding region" description="H-T-H motif" evidence="4">
    <location>
        <begin position="82"/>
        <end position="101"/>
    </location>
</feature>
<feature type="region of interest" description="Disordered" evidence="5">
    <location>
        <begin position="1"/>
        <end position="61"/>
    </location>
</feature>
<proteinExistence type="predicted"/>
<dbReference type="Pfam" id="PF17937">
    <property type="entry name" value="TetR_C_28"/>
    <property type="match status" value="1"/>
</dbReference>
<feature type="compositionally biased region" description="Basic residues" evidence="5">
    <location>
        <begin position="11"/>
        <end position="21"/>
    </location>
</feature>
<reference evidence="7 8" key="1">
    <citation type="submission" date="2017-05" db="EMBL/GenBank/DDBJ databases">
        <title>Biotechnological potential of actinobacteria isolated from South African environments.</title>
        <authorList>
            <person name="Le Roes-Hill M."/>
            <person name="Prins A."/>
            <person name="Durrell K.A."/>
        </authorList>
    </citation>
    <scope>NUCLEOTIDE SEQUENCE [LARGE SCALE GENOMIC DNA]</scope>
    <source>
        <strain evidence="7">BS2</strain>
    </source>
</reference>
<accession>A0A243QB38</accession>
<keyword evidence="1" id="KW-0805">Transcription regulation</keyword>
<evidence type="ECO:0000313" key="8">
    <source>
        <dbReference type="Proteomes" id="UP000194632"/>
    </source>
</evidence>
<dbReference type="InterPro" id="IPR001647">
    <property type="entry name" value="HTH_TetR"/>
</dbReference>
<evidence type="ECO:0000256" key="4">
    <source>
        <dbReference type="PROSITE-ProRule" id="PRU00335"/>
    </source>
</evidence>
<dbReference type="SUPFAM" id="SSF46689">
    <property type="entry name" value="Homeodomain-like"/>
    <property type="match status" value="1"/>
</dbReference>
<dbReference type="PANTHER" id="PTHR30055">
    <property type="entry name" value="HTH-TYPE TRANSCRIPTIONAL REGULATOR RUTR"/>
    <property type="match status" value="1"/>
</dbReference>
<feature type="domain" description="HTH tetR-type" evidence="6">
    <location>
        <begin position="60"/>
        <end position="119"/>
    </location>
</feature>
<dbReference type="InterPro" id="IPR041479">
    <property type="entry name" value="TetR_CgmR_C"/>
</dbReference>